<comment type="caution">
    <text evidence="1">The sequence shown here is derived from an EMBL/GenBank/DDBJ whole genome shotgun (WGS) entry which is preliminary data.</text>
</comment>
<dbReference type="EMBL" id="JMIU01000001">
    <property type="protein sequence ID" value="KDN95270.1"/>
    <property type="molecule type" value="Genomic_DNA"/>
</dbReference>
<dbReference type="Proteomes" id="UP000027341">
    <property type="component" value="Unassembled WGS sequence"/>
</dbReference>
<dbReference type="InterPro" id="IPR016181">
    <property type="entry name" value="Acyl_CoA_acyltransferase"/>
</dbReference>
<accession>A0A066ZYV3</accession>
<dbReference type="InterPro" id="IPR007434">
    <property type="entry name" value="FemAB-like"/>
</dbReference>
<reference evidence="1 2" key="1">
    <citation type="submission" date="2014-04" db="EMBL/GenBank/DDBJ databases">
        <title>Draft genome sequence of Hydrogenovibrio marinus MH-110, a model organism for aerobic H2 metabolism.</title>
        <authorList>
            <person name="Cha H.J."/>
            <person name="Jo B.H."/>
            <person name="Hwang B.H."/>
        </authorList>
    </citation>
    <scope>NUCLEOTIDE SEQUENCE [LARGE SCALE GENOMIC DNA]</scope>
    <source>
        <strain evidence="1 2">MH-110</strain>
    </source>
</reference>
<dbReference type="Pfam" id="PF04339">
    <property type="entry name" value="FemAB_like"/>
    <property type="match status" value="1"/>
</dbReference>
<evidence type="ECO:0000313" key="2">
    <source>
        <dbReference type="Proteomes" id="UP000027341"/>
    </source>
</evidence>
<name>A0A066ZYV3_HYDMR</name>
<dbReference type="PANTHER" id="PTHR47017">
    <property type="entry name" value="ACYL-COA"/>
    <property type="match status" value="1"/>
</dbReference>
<protein>
    <recommendedName>
        <fullName evidence="3">Acyltransferase superfamily protein</fullName>
    </recommendedName>
</protein>
<evidence type="ECO:0008006" key="3">
    <source>
        <dbReference type="Google" id="ProtNLM"/>
    </source>
</evidence>
<dbReference type="PANTHER" id="PTHR47017:SF1">
    <property type="entry name" value="ACYL-COA"/>
    <property type="match status" value="1"/>
</dbReference>
<organism evidence="1 2">
    <name type="scientific">Hydrogenovibrio marinus</name>
    <dbReference type="NCBI Taxonomy" id="28885"/>
    <lineage>
        <taxon>Bacteria</taxon>
        <taxon>Pseudomonadati</taxon>
        <taxon>Pseudomonadota</taxon>
        <taxon>Gammaproteobacteria</taxon>
        <taxon>Thiotrichales</taxon>
        <taxon>Piscirickettsiaceae</taxon>
        <taxon>Hydrogenovibrio</taxon>
    </lineage>
</organism>
<dbReference type="SUPFAM" id="SSF55729">
    <property type="entry name" value="Acyl-CoA N-acyltransferases (Nat)"/>
    <property type="match status" value="1"/>
</dbReference>
<dbReference type="STRING" id="28885.EI16_02900"/>
<proteinExistence type="predicted"/>
<keyword evidence="2" id="KW-1185">Reference proteome</keyword>
<evidence type="ECO:0000313" key="1">
    <source>
        <dbReference type="EMBL" id="KDN95270.1"/>
    </source>
</evidence>
<dbReference type="AlphaFoldDB" id="A0A066ZYV3"/>
<gene>
    <name evidence="1" type="ORF">EI16_02900</name>
</gene>
<sequence length="388" mass="44933">MEIKSFSSIDQIPADQWNALVPNHYPFILHEYLNALETHECVGEKYGWIPCHLGVFHQDKLIAALPLYEKYNNYGEFVFDQAWESAWKQVGLDYYPKLVSAMPYTPARGPRFLTTDNHPDIHVEQQRKLLLNAMKSLCNEYQLSGAHILFANAEQQNWLESLPSENNLLFRFGTQFHWVNQRYESFDDFLAQLTSKKRKNIKQERRAIQESGVTFRILDGHTATETDWANFSYFYDKTFIEKWSTPTLNKDFFIEVAQKLPDTIVLVLADLDGQCIAGALMFQSDDTLYGRHWGAIKDVKHLHFETCFYQGIEYAIEKGLKIFEPGAGGEHKIARGFIPVPIHSTHWLRVNPFAEGIDHFIEQEKAAINGYMDECSDMSPYKTNPEID</sequence>
<dbReference type="Gene3D" id="3.40.630.30">
    <property type="match status" value="1"/>
</dbReference>